<accession>M1UUD0</accession>
<dbReference type="AlphaFoldDB" id="M1UUD0"/>
<protein>
    <recommendedName>
        <fullName evidence="3">Phage portal protein</fullName>
    </recommendedName>
</protein>
<sequence>MSLTNLFSSGSASEDDLLAAARMQVARNAYRNRLKSALYDGKARVRNLEIAVPPALADIGVVSDWPKTVVDIRHERMQFRGWADDGKLGMDQVFTDSRAALAISEATLDSMTCGVAFVAADNLESPELTAAHPSMATILWDNRRNRPVAGYRRTDPNWDGSFWEFLYLPGETVVIESSGGKSATIARLKLPAGMLGISRIRNRLSPKKWSGASEITPAVVYYTHAAVRTMLGMEVNREYYIMPKRWAMNADMELFGLDENSSQAEKKAAQLKAAAGEMLAFPPPEPGDPEIKVGEFSSASPAPFAEQLRVYSQMLSSATGIPAAYLGFETANLPSGDSLRAWQERLVRSVENMQELANPDLMNIGILLHSMFEGAGSVGSSEVDRRAFAGIVPQWRDASSPTKAADADAATKLASAGFFSATSRVARERVGLAPAEIARLEADDRRLSYRLLAQQASNGQTVSAESVALASASGDASGAVSINADDVKKQADALGVLIRAGVEPEDAAARVGLGDVEFTGAVPTSLRQPETAAEGLED</sequence>
<dbReference type="eggNOG" id="ENOG502Z7TR">
    <property type="taxonomic scope" value="Bacteria"/>
</dbReference>
<dbReference type="STRING" id="1121353.H924_07225"/>
<dbReference type="HOGENOM" id="CLU_037838_0_0_11"/>
<reference evidence="1 2" key="1">
    <citation type="submission" date="2013-02" db="EMBL/GenBank/DDBJ databases">
        <title>The complete genome sequence of Corynebacterium callunae DSM 20147.</title>
        <authorList>
            <person name="Ruckert C."/>
            <person name="Albersmeier A."/>
            <person name="Kalinowski J."/>
        </authorList>
    </citation>
    <scope>NUCLEOTIDE SEQUENCE [LARGE SCALE GENOMIC DNA]</scope>
    <source>
        <strain evidence="1 2">DSM 20147</strain>
    </source>
</reference>
<proteinExistence type="predicted"/>
<gene>
    <name evidence="1" type="ORF">H924_07225</name>
</gene>
<dbReference type="OrthoDB" id="1780383at2"/>
<evidence type="ECO:0000313" key="1">
    <source>
        <dbReference type="EMBL" id="AGG66887.1"/>
    </source>
</evidence>
<evidence type="ECO:0000313" key="2">
    <source>
        <dbReference type="Proteomes" id="UP000011760"/>
    </source>
</evidence>
<dbReference type="Proteomes" id="UP000011760">
    <property type="component" value="Chromosome"/>
</dbReference>
<dbReference type="RefSeq" id="WP_015651318.1">
    <property type="nucleotide sequence ID" value="NC_020506.1"/>
</dbReference>
<organism evidence="1 2">
    <name type="scientific">Corynebacterium callunae DSM 20147</name>
    <dbReference type="NCBI Taxonomy" id="1121353"/>
    <lineage>
        <taxon>Bacteria</taxon>
        <taxon>Bacillati</taxon>
        <taxon>Actinomycetota</taxon>
        <taxon>Actinomycetes</taxon>
        <taxon>Mycobacteriales</taxon>
        <taxon>Corynebacteriaceae</taxon>
        <taxon>Corynebacterium</taxon>
    </lineage>
</organism>
<dbReference type="PATRIC" id="fig|1121353.3.peg.1471"/>
<dbReference type="EMBL" id="CP004354">
    <property type="protein sequence ID" value="AGG66887.1"/>
    <property type="molecule type" value="Genomic_DNA"/>
</dbReference>
<name>M1UUD0_9CORY</name>
<evidence type="ECO:0008006" key="3">
    <source>
        <dbReference type="Google" id="ProtNLM"/>
    </source>
</evidence>
<dbReference type="KEGG" id="ccn:H924_07225"/>
<keyword evidence="2" id="KW-1185">Reference proteome</keyword>